<sequence length="116" mass="12699">TVRSLKRNLTLNALSTLTTIFRALCINNLQQRGNRKPIGAFITLNGRSNADKKAKTISNKLEFLSNVVTVLISLELIKQLEIALLSAIFITSLNSIHPLAASTVLNNCSAMHLINN</sequence>
<dbReference type="EMBL" id="MPGH01000001">
    <property type="protein sequence ID" value="OLN97986.1"/>
    <property type="molecule type" value="Genomic_DNA"/>
</dbReference>
<accession>A0A1Q8S9E3</accession>
<feature type="non-terminal residue" evidence="1">
    <location>
        <position position="1"/>
    </location>
</feature>
<proteinExistence type="predicted"/>
<evidence type="ECO:0000313" key="1">
    <source>
        <dbReference type="EMBL" id="OLN97986.1"/>
    </source>
</evidence>
<dbReference type="AlphaFoldDB" id="A0A1Q8S9E3"/>
<gene>
    <name evidence="1" type="ORF">CCHL11_06803</name>
</gene>
<dbReference type="Proteomes" id="UP000186583">
    <property type="component" value="Unassembled WGS sequence"/>
</dbReference>
<keyword evidence="2" id="KW-1185">Reference proteome</keyword>
<protein>
    <submittedName>
        <fullName evidence="1">Uncharacterized protein</fullName>
    </submittedName>
</protein>
<comment type="caution">
    <text evidence="1">The sequence shown here is derived from an EMBL/GenBank/DDBJ whole genome shotgun (WGS) entry which is preliminary data.</text>
</comment>
<evidence type="ECO:0000313" key="2">
    <source>
        <dbReference type="Proteomes" id="UP000186583"/>
    </source>
</evidence>
<name>A0A1Q8S9E3_9PEZI</name>
<reference evidence="1 2" key="1">
    <citation type="submission" date="2016-11" db="EMBL/GenBank/DDBJ databases">
        <title>Draft Genome Assembly of Colletotrichum chlorophyti a pathogen of herbaceous plants.</title>
        <authorList>
            <person name="Gan P."/>
            <person name="Narusaka M."/>
            <person name="Tsushima A."/>
            <person name="Narusaka Y."/>
            <person name="Takano Y."/>
            <person name="Shirasu K."/>
        </authorList>
    </citation>
    <scope>NUCLEOTIDE SEQUENCE [LARGE SCALE GENOMIC DNA]</scope>
    <source>
        <strain evidence="1 2">NTL11</strain>
    </source>
</reference>
<organism evidence="1 2">
    <name type="scientific">Colletotrichum chlorophyti</name>
    <dbReference type="NCBI Taxonomy" id="708187"/>
    <lineage>
        <taxon>Eukaryota</taxon>
        <taxon>Fungi</taxon>
        <taxon>Dikarya</taxon>
        <taxon>Ascomycota</taxon>
        <taxon>Pezizomycotina</taxon>
        <taxon>Sordariomycetes</taxon>
        <taxon>Hypocreomycetidae</taxon>
        <taxon>Glomerellales</taxon>
        <taxon>Glomerellaceae</taxon>
        <taxon>Colletotrichum</taxon>
    </lineage>
</organism>